<gene>
    <name evidence="1" type="ORF">AAG747_21735</name>
</gene>
<proteinExistence type="predicted"/>
<evidence type="ECO:0000313" key="2">
    <source>
        <dbReference type="Proteomes" id="UP001403385"/>
    </source>
</evidence>
<dbReference type="EMBL" id="JBDKWZ010000014">
    <property type="protein sequence ID" value="MEN7550557.1"/>
    <property type="molecule type" value="Genomic_DNA"/>
</dbReference>
<sequence length="186" mass="21673">MIINDDFFIRKSIYYLLLLQLHVSCNNCDVNSNVEKYDVPFSYNESQEEFEVVIDSICYNGNSYKIIRSSKVPFLSIDSVLVKKCNNNSLIIGYFEDEVFFSSELDLSDMKIGEDLYNEELPITYPNVVTYEGISIDKVSGDSIYTLSFIERIFGIYKIRIFFDKNLRIKKIIEEDLSDDSTKIFL</sequence>
<evidence type="ECO:0000313" key="1">
    <source>
        <dbReference type="EMBL" id="MEN7550557.1"/>
    </source>
</evidence>
<keyword evidence="2" id="KW-1185">Reference proteome</keyword>
<dbReference type="RefSeq" id="WP_346823339.1">
    <property type="nucleotide sequence ID" value="NZ_JBDKWZ010000014.1"/>
</dbReference>
<comment type="caution">
    <text evidence="1">The sequence shown here is derived from an EMBL/GenBank/DDBJ whole genome shotgun (WGS) entry which is preliminary data.</text>
</comment>
<reference evidence="1 2" key="1">
    <citation type="submission" date="2024-04" db="EMBL/GenBank/DDBJ databases">
        <title>Novel genus in family Flammeovirgaceae.</title>
        <authorList>
            <person name="Nguyen T.H."/>
            <person name="Vuong T.Q."/>
            <person name="Le H."/>
            <person name="Kim S.-G."/>
        </authorList>
    </citation>
    <scope>NUCLEOTIDE SEQUENCE [LARGE SCALE GENOMIC DNA]</scope>
    <source>
        <strain evidence="1 2">JCM 23209</strain>
    </source>
</reference>
<dbReference type="Proteomes" id="UP001403385">
    <property type="component" value="Unassembled WGS sequence"/>
</dbReference>
<accession>A0AAW9S070</accession>
<protein>
    <submittedName>
        <fullName evidence="1">Uncharacterized protein</fullName>
    </submittedName>
</protein>
<name>A0AAW9S070_9BACT</name>
<organism evidence="1 2">
    <name type="scientific">Rapidithrix thailandica</name>
    <dbReference type="NCBI Taxonomy" id="413964"/>
    <lineage>
        <taxon>Bacteria</taxon>
        <taxon>Pseudomonadati</taxon>
        <taxon>Bacteroidota</taxon>
        <taxon>Cytophagia</taxon>
        <taxon>Cytophagales</taxon>
        <taxon>Flammeovirgaceae</taxon>
        <taxon>Rapidithrix</taxon>
    </lineage>
</organism>
<dbReference type="AlphaFoldDB" id="A0AAW9S070"/>